<keyword evidence="2" id="KW-1185">Reference proteome</keyword>
<dbReference type="STRING" id="662367.SAMN05216167_12112"/>
<gene>
    <name evidence="1" type="ORF">SAMN05216167_12112</name>
</gene>
<dbReference type="OrthoDB" id="9858469at2"/>
<organism evidence="1 2">
    <name type="scientific">Spirosoma endophyticum</name>
    <dbReference type="NCBI Taxonomy" id="662367"/>
    <lineage>
        <taxon>Bacteria</taxon>
        <taxon>Pseudomonadati</taxon>
        <taxon>Bacteroidota</taxon>
        <taxon>Cytophagia</taxon>
        <taxon>Cytophagales</taxon>
        <taxon>Cytophagaceae</taxon>
        <taxon>Spirosoma</taxon>
    </lineage>
</organism>
<name>A0A1I2E412_9BACT</name>
<dbReference type="EMBL" id="FOLQ01000021">
    <property type="protein sequence ID" value="SFE87457.1"/>
    <property type="molecule type" value="Genomic_DNA"/>
</dbReference>
<dbReference type="RefSeq" id="WP_093833073.1">
    <property type="nucleotide sequence ID" value="NZ_FOLQ01000021.1"/>
</dbReference>
<proteinExistence type="predicted"/>
<reference evidence="1 2" key="1">
    <citation type="submission" date="2016-10" db="EMBL/GenBank/DDBJ databases">
        <authorList>
            <person name="de Groot N.N."/>
        </authorList>
    </citation>
    <scope>NUCLEOTIDE SEQUENCE [LARGE SCALE GENOMIC DNA]</scope>
    <source>
        <strain evidence="1 2">DSM 26130</strain>
    </source>
</reference>
<dbReference type="Proteomes" id="UP000198598">
    <property type="component" value="Unassembled WGS sequence"/>
</dbReference>
<evidence type="ECO:0000313" key="1">
    <source>
        <dbReference type="EMBL" id="SFE87457.1"/>
    </source>
</evidence>
<sequence>MKTVALIFITVFICNFGHAQSPNKKPIFAGTKTIEGREGNGVSAWSDIMTTSYKQFKKDSIAFVQDSLQRTLKKTNGERKNK</sequence>
<dbReference type="AlphaFoldDB" id="A0A1I2E412"/>
<evidence type="ECO:0000313" key="2">
    <source>
        <dbReference type="Proteomes" id="UP000198598"/>
    </source>
</evidence>
<protein>
    <submittedName>
        <fullName evidence="1">Uncharacterized protein</fullName>
    </submittedName>
</protein>
<accession>A0A1I2E412</accession>